<keyword evidence="7" id="KW-1185">Reference proteome</keyword>
<evidence type="ECO:0000313" key="7">
    <source>
        <dbReference type="Proteomes" id="UP000829069"/>
    </source>
</evidence>
<feature type="transmembrane region" description="Helical" evidence="4">
    <location>
        <begin position="145"/>
        <end position="167"/>
    </location>
</feature>
<dbReference type="InterPro" id="IPR027383">
    <property type="entry name" value="Znf_put"/>
</dbReference>
<accession>A0ABY3WCR9</accession>
<keyword evidence="4" id="KW-1133">Transmembrane helix</keyword>
<evidence type="ECO:0000313" key="6">
    <source>
        <dbReference type="EMBL" id="UNK46998.1"/>
    </source>
</evidence>
<proteinExistence type="predicted"/>
<keyword evidence="4" id="KW-0812">Transmembrane</keyword>
<name>A0ABY3WCR9_9MICC</name>
<evidence type="ECO:0000256" key="2">
    <source>
        <dbReference type="ARBA" id="ARBA00023163"/>
    </source>
</evidence>
<keyword evidence="2" id="KW-0804">Transcription</keyword>
<evidence type="ECO:0000256" key="3">
    <source>
        <dbReference type="SAM" id="MobiDB-lite"/>
    </source>
</evidence>
<sequence length="370" mass="39006">MLHPDKELAEYLDGELSDDRRPALERHLKRCKRCRRSVDEYRYIQERLRSLDVPPPGEDLTARIMRCSQSDGPTAEVKPTGRGASGSNPAEAGSLFERPDAPGDRPEAVIPEADFRPAGASSPAADAASSPAADLAPDDKRPARVAVVVGGVLAGCAVVALSAAYVLGGEAQTAVSGSAAGITWAPLSANAAAVRPVALDSSGLEALRRSGWTCPLLLGLGYRLKSAEQLLVGGQPAVRLDLTDDNHRVTITEQRHTAASGEGSDSAHATPPLNAATGHPVTMDGFQEVAGLDRAVWVRGGEEWTVVLDSEDVTYTLRSDLPLAEMPDTVSQVVLMENSRLELPPPAPPDDPLSRIIRGLGMMVSPPASD</sequence>
<gene>
    <name evidence="6" type="ORF">MNQ99_06505</name>
</gene>
<feature type="domain" description="Putative zinc-finger" evidence="5">
    <location>
        <begin position="8"/>
        <end position="35"/>
    </location>
</feature>
<feature type="compositionally biased region" description="Low complexity" evidence="3">
    <location>
        <begin position="117"/>
        <end position="135"/>
    </location>
</feature>
<feature type="compositionally biased region" description="Basic and acidic residues" evidence="3">
    <location>
        <begin position="97"/>
        <end position="107"/>
    </location>
</feature>
<evidence type="ECO:0000259" key="5">
    <source>
        <dbReference type="Pfam" id="PF13490"/>
    </source>
</evidence>
<organism evidence="6 7">
    <name type="scientific">Arthrobacter sulfonylureivorans</name>
    <dbReference type="NCBI Taxonomy" id="2486855"/>
    <lineage>
        <taxon>Bacteria</taxon>
        <taxon>Bacillati</taxon>
        <taxon>Actinomycetota</taxon>
        <taxon>Actinomycetes</taxon>
        <taxon>Micrococcales</taxon>
        <taxon>Micrococcaceae</taxon>
        <taxon>Arthrobacter</taxon>
    </lineage>
</organism>
<evidence type="ECO:0000256" key="4">
    <source>
        <dbReference type="SAM" id="Phobius"/>
    </source>
</evidence>
<keyword evidence="1" id="KW-0805">Transcription regulation</keyword>
<protein>
    <submittedName>
        <fullName evidence="6">Zf-HC2 domain-containing protein</fullName>
    </submittedName>
</protein>
<dbReference type="Pfam" id="PF13490">
    <property type="entry name" value="zf-HC2"/>
    <property type="match status" value="1"/>
</dbReference>
<feature type="region of interest" description="Disordered" evidence="3">
    <location>
        <begin position="67"/>
        <end position="139"/>
    </location>
</feature>
<keyword evidence="4" id="KW-0472">Membrane</keyword>
<dbReference type="InterPro" id="IPR041916">
    <property type="entry name" value="Anti_sigma_zinc_sf"/>
</dbReference>
<dbReference type="Proteomes" id="UP000829069">
    <property type="component" value="Chromosome"/>
</dbReference>
<dbReference type="Gene3D" id="1.10.10.1320">
    <property type="entry name" value="Anti-sigma factor, zinc-finger domain"/>
    <property type="match status" value="1"/>
</dbReference>
<dbReference type="RefSeq" id="WP_127511288.1">
    <property type="nucleotide sequence ID" value="NZ_CP093326.1"/>
</dbReference>
<dbReference type="EMBL" id="CP093326">
    <property type="protein sequence ID" value="UNK46998.1"/>
    <property type="molecule type" value="Genomic_DNA"/>
</dbReference>
<evidence type="ECO:0000256" key="1">
    <source>
        <dbReference type="ARBA" id="ARBA00023015"/>
    </source>
</evidence>
<reference evidence="6 7" key="1">
    <citation type="submission" date="2022-03" db="EMBL/GenBank/DDBJ databases">
        <title>Isotopic signatures of nitrous oxide derived from detoxification processes.</title>
        <authorList>
            <person name="Behrendt U."/>
            <person name="Buchen C."/>
            <person name="Well R."/>
            <person name="Ulrich A."/>
            <person name="Rohe L."/>
            <person name="Kolb S."/>
            <person name="Schloter M."/>
            <person name="Horn M.A."/>
            <person name="Augustin J."/>
        </authorList>
    </citation>
    <scope>NUCLEOTIDE SEQUENCE [LARGE SCALE GENOMIC DNA]</scope>
    <source>
        <strain evidence="6 7">S4-C24</strain>
    </source>
</reference>
<feature type="region of interest" description="Disordered" evidence="3">
    <location>
        <begin position="1"/>
        <end position="23"/>
    </location>
</feature>